<dbReference type="EMBL" id="CP063767">
    <property type="protein sequence ID" value="QOY61303.1"/>
    <property type="molecule type" value="Genomic_DNA"/>
</dbReference>
<dbReference type="PANTHER" id="PTHR37165:SF1">
    <property type="entry name" value="TYPE 1 ENCAPSULIN SHELL PROTEIN"/>
    <property type="match status" value="1"/>
</dbReference>
<comment type="subcellular location">
    <subcellularLocation>
        <location evidence="1">Encapsulin nanocompartment</location>
    </subcellularLocation>
</comment>
<organism evidence="5 6">
    <name type="scientific">Thermophilibacter immobilis</name>
    <dbReference type="NCBI Taxonomy" id="2779519"/>
    <lineage>
        <taxon>Bacteria</taxon>
        <taxon>Bacillati</taxon>
        <taxon>Actinomycetota</taxon>
        <taxon>Coriobacteriia</taxon>
        <taxon>Coriobacteriales</taxon>
        <taxon>Atopobiaceae</taxon>
        <taxon>Thermophilibacter</taxon>
    </lineage>
</organism>
<evidence type="ECO:0000256" key="4">
    <source>
        <dbReference type="ARBA" id="ARBA00050023"/>
    </source>
</evidence>
<gene>
    <name evidence="5" type="ORF">INP52_03675</name>
</gene>
<accession>A0A7S7M9W8</accession>
<dbReference type="RefSeq" id="WP_194372507.1">
    <property type="nucleotide sequence ID" value="NZ_CP063767.1"/>
</dbReference>
<name>A0A7S7M9W8_9ACTN</name>
<evidence type="ECO:0000313" key="5">
    <source>
        <dbReference type="EMBL" id="QOY61303.1"/>
    </source>
</evidence>
<dbReference type="InterPro" id="IPR007544">
    <property type="entry name" value="ENCAP"/>
</dbReference>
<comment type="similarity">
    <text evidence="2">Belongs to the encapsulin family. Family 1 subfamily.</text>
</comment>
<dbReference type="Gene3D" id="3.30.2400.30">
    <property type="match status" value="1"/>
</dbReference>
<reference evidence="5 6" key="1">
    <citation type="submission" date="2020-10" db="EMBL/GenBank/DDBJ databases">
        <title>Olsenella immobilis sp.nov., isolated from the mud in a fermentation cellar used for the production of Chinese strong-flavoured liquor.</title>
        <authorList>
            <person name="Lu L."/>
        </authorList>
    </citation>
    <scope>NUCLEOTIDE SEQUENCE [LARGE SCALE GENOMIC DNA]</scope>
    <source>
        <strain evidence="5 6">LZLJ-2</strain>
    </source>
</reference>
<dbReference type="AlphaFoldDB" id="A0A7S7M9W8"/>
<dbReference type="SUPFAM" id="SSF56563">
    <property type="entry name" value="Major capsid protein gp5"/>
    <property type="match status" value="1"/>
</dbReference>
<dbReference type="Proteomes" id="UP000593735">
    <property type="component" value="Chromosome"/>
</dbReference>
<proteinExistence type="inferred from homology"/>
<protein>
    <recommendedName>
        <fullName evidence="4">Type 1 encapsulin shell protein</fullName>
    </recommendedName>
</protein>
<dbReference type="Pfam" id="PF04454">
    <property type="entry name" value="Linocin_M18"/>
    <property type="match status" value="1"/>
</dbReference>
<dbReference type="Gene3D" id="3.30.2320.10">
    <property type="entry name" value="hypothetical protein PF0899 domain"/>
    <property type="match status" value="1"/>
</dbReference>
<dbReference type="PIRSF" id="PIRSF019254">
    <property type="entry name" value="CFP29"/>
    <property type="match status" value="1"/>
</dbReference>
<sequence length="273" mass="29017">MSYLSREAVSLPAELWSRIDDTVTQTARQALVSRRFLHLFGPLGVGQTHVAIDDAGALDEKADDGLLTTGGRTVAEIPTIYSDFTLLARDLEAAARAGVPVDVSKAAAAAEKCALKEDELVLLGNAAHGYDGLLTAAGVNKVALDAWDEGENAFTDIADALALLAKKGVYGPYALVVSPELFAGLHRIQPGTGSLEIDRVRALVGGHVYQTPVLGQKTVQAALLATSERNMDLAVGLDLTTAYLEQVSLNHSFRVLETVLARVKRPESVVVFE</sequence>
<dbReference type="KEGG" id="tio:INP52_03675"/>
<keyword evidence="3" id="KW-1284">Encapsulin nanocompartment</keyword>
<dbReference type="PANTHER" id="PTHR37165">
    <property type="entry name" value="PEPTIDASE U56 FAMILY"/>
    <property type="match status" value="1"/>
</dbReference>
<keyword evidence="6" id="KW-1185">Reference proteome</keyword>
<dbReference type="GO" id="GO:0140737">
    <property type="term" value="C:encapsulin nanocompartment"/>
    <property type="evidence" value="ECO:0007669"/>
    <property type="project" value="UniProtKB-SubCell"/>
</dbReference>
<evidence type="ECO:0000256" key="2">
    <source>
        <dbReference type="ARBA" id="ARBA00033743"/>
    </source>
</evidence>
<evidence type="ECO:0000313" key="6">
    <source>
        <dbReference type="Proteomes" id="UP000593735"/>
    </source>
</evidence>
<dbReference type="NCBIfam" id="NF041155">
    <property type="entry name" value="encap_f1"/>
    <property type="match status" value="1"/>
</dbReference>
<dbReference type="InterPro" id="IPR051429">
    <property type="entry name" value="Encapsulin_nc"/>
</dbReference>
<evidence type="ECO:0000256" key="3">
    <source>
        <dbReference type="ARBA" id="ARBA00033787"/>
    </source>
</evidence>
<evidence type="ECO:0000256" key="1">
    <source>
        <dbReference type="ARBA" id="ARBA00033738"/>
    </source>
</evidence>